<dbReference type="AlphaFoldDB" id="A0A6A6ZBF9"/>
<dbReference type="EC" id="3.2.1.99" evidence="4 7"/>
<organism evidence="11 12">
    <name type="scientific">Ophiobolus disseminans</name>
    <dbReference type="NCBI Taxonomy" id="1469910"/>
    <lineage>
        <taxon>Eukaryota</taxon>
        <taxon>Fungi</taxon>
        <taxon>Dikarya</taxon>
        <taxon>Ascomycota</taxon>
        <taxon>Pezizomycotina</taxon>
        <taxon>Dothideomycetes</taxon>
        <taxon>Pleosporomycetidae</taxon>
        <taxon>Pleosporales</taxon>
        <taxon>Pleosporineae</taxon>
        <taxon>Phaeosphaeriaceae</taxon>
        <taxon>Ophiobolus</taxon>
    </lineage>
</organism>
<dbReference type="GO" id="GO:0046558">
    <property type="term" value="F:arabinan endo-1,5-alpha-L-arabinosidase activity"/>
    <property type="evidence" value="ECO:0007669"/>
    <property type="project" value="UniProtKB-EC"/>
</dbReference>
<comment type="catalytic activity">
    <reaction evidence="1 7">
        <text>Endohydrolysis of (1-&gt;5)-alpha-arabinofuranosidic linkages in (1-&gt;5)-arabinans.</text>
        <dbReference type="EC" id="3.2.1.99"/>
    </reaction>
</comment>
<gene>
    <name evidence="11" type="ORF">CC86DRAFT_433522</name>
</gene>
<evidence type="ECO:0000256" key="3">
    <source>
        <dbReference type="ARBA" id="ARBA00009865"/>
    </source>
</evidence>
<keyword evidence="6 7" id="KW-0326">Glycosidase</keyword>
<comment type="pathway">
    <text evidence="2 7">Glycan metabolism; L-arabinan degradation.</text>
</comment>
<feature type="signal peptide" evidence="10">
    <location>
        <begin position="1"/>
        <end position="22"/>
    </location>
</feature>
<proteinExistence type="inferred from homology"/>
<evidence type="ECO:0000256" key="5">
    <source>
        <dbReference type="ARBA" id="ARBA00022801"/>
    </source>
</evidence>
<evidence type="ECO:0000256" key="2">
    <source>
        <dbReference type="ARBA" id="ARBA00004834"/>
    </source>
</evidence>
<keyword evidence="10" id="KW-0732">Signal</keyword>
<name>A0A6A6ZBF9_9PLEO</name>
<reference evidence="11" key="1">
    <citation type="journal article" date="2020" name="Stud. Mycol.">
        <title>101 Dothideomycetes genomes: a test case for predicting lifestyles and emergence of pathogens.</title>
        <authorList>
            <person name="Haridas S."/>
            <person name="Albert R."/>
            <person name="Binder M."/>
            <person name="Bloem J."/>
            <person name="Labutti K."/>
            <person name="Salamov A."/>
            <person name="Andreopoulos B."/>
            <person name="Baker S."/>
            <person name="Barry K."/>
            <person name="Bills G."/>
            <person name="Bluhm B."/>
            <person name="Cannon C."/>
            <person name="Castanera R."/>
            <person name="Culley D."/>
            <person name="Daum C."/>
            <person name="Ezra D."/>
            <person name="Gonzalez J."/>
            <person name="Henrissat B."/>
            <person name="Kuo A."/>
            <person name="Liang C."/>
            <person name="Lipzen A."/>
            <person name="Lutzoni F."/>
            <person name="Magnuson J."/>
            <person name="Mondo S."/>
            <person name="Nolan M."/>
            <person name="Ohm R."/>
            <person name="Pangilinan J."/>
            <person name="Park H.-J."/>
            <person name="Ramirez L."/>
            <person name="Alfaro M."/>
            <person name="Sun H."/>
            <person name="Tritt A."/>
            <person name="Yoshinaga Y."/>
            <person name="Zwiers L.-H."/>
            <person name="Turgeon B."/>
            <person name="Goodwin S."/>
            <person name="Spatafora J."/>
            <person name="Crous P."/>
            <person name="Grigoriev I."/>
        </authorList>
    </citation>
    <scope>NUCLEOTIDE SEQUENCE</scope>
    <source>
        <strain evidence="11">CBS 113818</strain>
    </source>
</reference>
<evidence type="ECO:0000256" key="6">
    <source>
        <dbReference type="ARBA" id="ARBA00023295"/>
    </source>
</evidence>
<keyword evidence="12" id="KW-1185">Reference proteome</keyword>
<feature type="chain" id="PRO_5025422774" description="Arabinan endo-1,5-alpha-L-arabinosidase" evidence="10">
    <location>
        <begin position="23"/>
        <end position="333"/>
    </location>
</feature>
<comment type="similarity">
    <text evidence="3 7">Belongs to the glycosyl hydrolase 43 family.</text>
</comment>
<dbReference type="EMBL" id="MU006252">
    <property type="protein sequence ID" value="KAF2818441.1"/>
    <property type="molecule type" value="Genomic_DNA"/>
</dbReference>
<feature type="active site" description="Proton acceptor" evidence="8">
    <location>
        <position position="53"/>
    </location>
</feature>
<sequence length="333" mass="36955">MTIGNVFLFLALLAHAAPVIHAGPVPQAKSSLAVSRNYPDPERCIGACDLIHDPNIVYEDNTYWRFTTSRNISIATAPFLEGPWTYKGSLLLNGTSINLHDNQDIWAPSVFSYHSTWYAHYSVSFIGSQHSEIGVATSPSLAPGTWTDHGAMGLPQNARYNLIDPHVFQEEDPAKPLYFTFGSYWSGIQQIVMDDHAQLKAWAGEQQAIKTVISNTTERFAVVEGATMHKHEGFYYMFYSVGQCCRAEFELVPPGDEYHVVVCRGESITGLYFDKEGKDCLTQNGGTTVLASHGDIYAPGGQGVMIDPKSERTVMYYHYGKSISNDEESMKES</sequence>
<dbReference type="InterPro" id="IPR050727">
    <property type="entry name" value="GH43_arabinanases"/>
</dbReference>
<evidence type="ECO:0000256" key="9">
    <source>
        <dbReference type="PIRSR" id="PIRSR606710-2"/>
    </source>
</evidence>
<dbReference type="Proteomes" id="UP000799424">
    <property type="component" value="Unassembled WGS sequence"/>
</dbReference>
<dbReference type="Pfam" id="PF04616">
    <property type="entry name" value="Glyco_hydro_43"/>
    <property type="match status" value="1"/>
</dbReference>
<dbReference type="InterPro" id="IPR023296">
    <property type="entry name" value="Glyco_hydro_beta-prop_sf"/>
</dbReference>
<dbReference type="UniPathway" id="UPA00667"/>
<dbReference type="Gene3D" id="2.115.10.20">
    <property type="entry name" value="Glycosyl hydrolase domain, family 43"/>
    <property type="match status" value="1"/>
</dbReference>
<dbReference type="PANTHER" id="PTHR43301:SF3">
    <property type="entry name" value="ARABINAN ENDO-1,5-ALPHA-L-ARABINOSIDASE A-RELATED"/>
    <property type="match status" value="1"/>
</dbReference>
<evidence type="ECO:0000313" key="11">
    <source>
        <dbReference type="EMBL" id="KAF2818441.1"/>
    </source>
</evidence>
<dbReference type="PIRSF" id="PIRSF026534">
    <property type="entry name" value="Endo_alpha-L-arabinosidase"/>
    <property type="match status" value="1"/>
</dbReference>
<accession>A0A6A6ZBF9</accession>
<dbReference type="OrthoDB" id="195678at2759"/>
<evidence type="ECO:0000256" key="10">
    <source>
        <dbReference type="SAM" id="SignalP"/>
    </source>
</evidence>
<evidence type="ECO:0000256" key="8">
    <source>
        <dbReference type="PIRSR" id="PIRSR606710-1"/>
    </source>
</evidence>
<feature type="active site" description="Proton donor" evidence="8">
    <location>
        <position position="224"/>
    </location>
</feature>
<feature type="site" description="Important for catalytic activity, responsible for pKa modulation of the active site Glu and correct orientation of both the proton donor and substrate" evidence="9">
    <location>
        <position position="164"/>
    </location>
</feature>
<evidence type="ECO:0000256" key="1">
    <source>
        <dbReference type="ARBA" id="ARBA00000375"/>
    </source>
</evidence>
<keyword evidence="5 7" id="KW-0378">Hydrolase</keyword>
<dbReference type="SUPFAM" id="SSF75005">
    <property type="entry name" value="Arabinanase/levansucrase/invertase"/>
    <property type="match status" value="1"/>
</dbReference>
<dbReference type="GO" id="GO:0031222">
    <property type="term" value="P:arabinan catabolic process"/>
    <property type="evidence" value="ECO:0007669"/>
    <property type="project" value="UniProtKB-UniPathway"/>
</dbReference>
<protein>
    <recommendedName>
        <fullName evidence="4 7">Arabinan endo-1,5-alpha-L-arabinosidase</fullName>
        <ecNumber evidence="4 7">3.2.1.99</ecNumber>
    </recommendedName>
</protein>
<evidence type="ECO:0000313" key="12">
    <source>
        <dbReference type="Proteomes" id="UP000799424"/>
    </source>
</evidence>
<evidence type="ECO:0000256" key="7">
    <source>
        <dbReference type="PIRNR" id="PIRNR026534"/>
    </source>
</evidence>
<dbReference type="PANTHER" id="PTHR43301">
    <property type="entry name" value="ARABINAN ENDO-1,5-ALPHA-L-ARABINOSIDASE"/>
    <property type="match status" value="1"/>
</dbReference>
<dbReference type="InterPro" id="IPR016840">
    <property type="entry name" value="Glyco_hydro_43_endo_a_Ara-ase"/>
</dbReference>
<evidence type="ECO:0000256" key="4">
    <source>
        <dbReference type="ARBA" id="ARBA00012586"/>
    </source>
</evidence>
<dbReference type="InterPro" id="IPR006710">
    <property type="entry name" value="Glyco_hydro_43"/>
</dbReference>